<evidence type="ECO:0000313" key="2">
    <source>
        <dbReference type="Proteomes" id="UP000467700"/>
    </source>
</evidence>
<accession>A0A8S0XZI2</accession>
<sequence>MGASSEFELRGDDTDIHFLARYVPCTTWEIRAYSTCLAPHTGRRLRTLPIWCTISLNSVSMSGVTYMEPVFPPPFTRPHVNGARHPFLSKAFSSLSFRPSSFTSPGALQCSTHHSLPQILK</sequence>
<proteinExistence type="predicted"/>
<dbReference type="EMBL" id="CACVBS010000079">
    <property type="protein sequence ID" value="CAA7269721.1"/>
    <property type="molecule type" value="Genomic_DNA"/>
</dbReference>
<gene>
    <name evidence="1" type="ORF">AAE3_LOCUS11888</name>
</gene>
<name>A0A8S0XZI2_CYCAE</name>
<reference evidence="1 2" key="1">
    <citation type="submission" date="2020-01" db="EMBL/GenBank/DDBJ databases">
        <authorList>
            <person name="Gupta K D."/>
        </authorList>
    </citation>
    <scope>NUCLEOTIDE SEQUENCE [LARGE SCALE GENOMIC DNA]</scope>
</reference>
<comment type="caution">
    <text evidence="1">The sequence shown here is derived from an EMBL/GenBank/DDBJ whole genome shotgun (WGS) entry which is preliminary data.</text>
</comment>
<evidence type="ECO:0000313" key="1">
    <source>
        <dbReference type="EMBL" id="CAA7269721.1"/>
    </source>
</evidence>
<dbReference type="Proteomes" id="UP000467700">
    <property type="component" value="Unassembled WGS sequence"/>
</dbReference>
<keyword evidence="2" id="KW-1185">Reference proteome</keyword>
<organism evidence="1 2">
    <name type="scientific">Cyclocybe aegerita</name>
    <name type="common">Black poplar mushroom</name>
    <name type="synonym">Agrocybe aegerita</name>
    <dbReference type="NCBI Taxonomy" id="1973307"/>
    <lineage>
        <taxon>Eukaryota</taxon>
        <taxon>Fungi</taxon>
        <taxon>Dikarya</taxon>
        <taxon>Basidiomycota</taxon>
        <taxon>Agaricomycotina</taxon>
        <taxon>Agaricomycetes</taxon>
        <taxon>Agaricomycetidae</taxon>
        <taxon>Agaricales</taxon>
        <taxon>Agaricineae</taxon>
        <taxon>Bolbitiaceae</taxon>
        <taxon>Cyclocybe</taxon>
    </lineage>
</organism>
<protein>
    <submittedName>
        <fullName evidence="1">Uncharacterized protein</fullName>
    </submittedName>
</protein>
<dbReference type="AlphaFoldDB" id="A0A8S0XZI2"/>